<feature type="compositionally biased region" description="Polar residues" evidence="1">
    <location>
        <begin position="1"/>
        <end position="12"/>
    </location>
</feature>
<keyword evidence="2" id="KW-0812">Transmembrane</keyword>
<keyword evidence="4" id="KW-1185">Reference proteome</keyword>
<sequence>MTYQTTETTSLRNEADSNLQKEEESIRSRKWVVTIAAALLLGGGTMLVSSSTSNPKHIFLRSATSLNNEDTRSDKNCCRWAHTGFHILVVDVDNVDLDLDLDLDVDVDVDVDVDEDEEWI</sequence>
<keyword evidence="2" id="KW-0472">Membrane</keyword>
<dbReference type="Proteomes" id="UP000095751">
    <property type="component" value="Unassembled WGS sequence"/>
</dbReference>
<accession>A0A1E7FJB0</accession>
<dbReference type="InParanoid" id="A0A1E7FJB0"/>
<feature type="compositionally biased region" description="Basic and acidic residues" evidence="1">
    <location>
        <begin position="13"/>
        <end position="24"/>
    </location>
</feature>
<evidence type="ECO:0000256" key="2">
    <source>
        <dbReference type="SAM" id="Phobius"/>
    </source>
</evidence>
<name>A0A1E7FJB0_9STRA</name>
<dbReference type="EMBL" id="KV784356">
    <property type="protein sequence ID" value="OEU18272.1"/>
    <property type="molecule type" value="Genomic_DNA"/>
</dbReference>
<keyword evidence="2" id="KW-1133">Transmembrane helix</keyword>
<feature type="transmembrane region" description="Helical" evidence="2">
    <location>
        <begin position="31"/>
        <end position="49"/>
    </location>
</feature>
<evidence type="ECO:0000313" key="3">
    <source>
        <dbReference type="EMBL" id="OEU18272.1"/>
    </source>
</evidence>
<dbReference type="AlphaFoldDB" id="A0A1E7FJB0"/>
<dbReference type="KEGG" id="fcy:FRACYDRAFT_236548"/>
<evidence type="ECO:0000313" key="4">
    <source>
        <dbReference type="Proteomes" id="UP000095751"/>
    </source>
</evidence>
<gene>
    <name evidence="3" type="ORF">FRACYDRAFT_236548</name>
</gene>
<feature type="region of interest" description="Disordered" evidence="1">
    <location>
        <begin position="1"/>
        <end position="24"/>
    </location>
</feature>
<organism evidence="3 4">
    <name type="scientific">Fragilariopsis cylindrus CCMP1102</name>
    <dbReference type="NCBI Taxonomy" id="635003"/>
    <lineage>
        <taxon>Eukaryota</taxon>
        <taxon>Sar</taxon>
        <taxon>Stramenopiles</taxon>
        <taxon>Ochrophyta</taxon>
        <taxon>Bacillariophyta</taxon>
        <taxon>Bacillariophyceae</taxon>
        <taxon>Bacillariophycidae</taxon>
        <taxon>Bacillariales</taxon>
        <taxon>Bacillariaceae</taxon>
        <taxon>Fragilariopsis</taxon>
    </lineage>
</organism>
<reference evidence="3 4" key="1">
    <citation type="submission" date="2016-09" db="EMBL/GenBank/DDBJ databases">
        <title>Extensive genetic diversity and differential bi-allelic expression allows diatom success in the polar Southern Ocean.</title>
        <authorList>
            <consortium name="DOE Joint Genome Institute"/>
            <person name="Mock T."/>
            <person name="Otillar R.P."/>
            <person name="Strauss J."/>
            <person name="Dupont C."/>
            <person name="Frickenhaus S."/>
            <person name="Maumus F."/>
            <person name="Mcmullan M."/>
            <person name="Sanges R."/>
            <person name="Schmutz J."/>
            <person name="Toseland A."/>
            <person name="Valas R."/>
            <person name="Veluchamy A."/>
            <person name="Ward B.J."/>
            <person name="Allen A."/>
            <person name="Barry K."/>
            <person name="Falciatore A."/>
            <person name="Ferrante M."/>
            <person name="Fortunato A.E."/>
            <person name="Gloeckner G."/>
            <person name="Gruber A."/>
            <person name="Hipkin R."/>
            <person name="Janech M."/>
            <person name="Kroth P."/>
            <person name="Leese F."/>
            <person name="Lindquist E."/>
            <person name="Lyon B.R."/>
            <person name="Martin J."/>
            <person name="Mayer C."/>
            <person name="Parker M."/>
            <person name="Quesneville H."/>
            <person name="Raymond J."/>
            <person name="Uhlig C."/>
            <person name="Valentin K.U."/>
            <person name="Worden A.Z."/>
            <person name="Armbrust E.V."/>
            <person name="Bowler C."/>
            <person name="Green B."/>
            <person name="Moulton V."/>
            <person name="Van Oosterhout C."/>
            <person name="Grigoriev I."/>
        </authorList>
    </citation>
    <scope>NUCLEOTIDE SEQUENCE [LARGE SCALE GENOMIC DNA]</scope>
    <source>
        <strain evidence="3 4">CCMP1102</strain>
    </source>
</reference>
<evidence type="ECO:0000256" key="1">
    <source>
        <dbReference type="SAM" id="MobiDB-lite"/>
    </source>
</evidence>
<protein>
    <submittedName>
        <fullName evidence="3">Uncharacterized protein</fullName>
    </submittedName>
</protein>
<proteinExistence type="predicted"/>